<comment type="similarity">
    <text evidence="2">Belongs to the BexD/CtrA/VexA family.</text>
</comment>
<dbReference type="GO" id="GO:0009279">
    <property type="term" value="C:cell outer membrane"/>
    <property type="evidence" value="ECO:0007669"/>
    <property type="project" value="UniProtKB-SubCell"/>
</dbReference>
<keyword evidence="3" id="KW-0813">Transport</keyword>
<feature type="domain" description="Soluble ligand binding" evidence="16">
    <location>
        <begin position="583"/>
        <end position="627"/>
    </location>
</feature>
<evidence type="ECO:0000256" key="12">
    <source>
        <dbReference type="ARBA" id="ARBA00023139"/>
    </source>
</evidence>
<evidence type="ECO:0000259" key="16">
    <source>
        <dbReference type="Pfam" id="PF10531"/>
    </source>
</evidence>
<dbReference type="Pfam" id="PF22461">
    <property type="entry name" value="SLBB_2"/>
    <property type="match status" value="1"/>
</dbReference>
<evidence type="ECO:0000256" key="10">
    <source>
        <dbReference type="ARBA" id="ARBA00023114"/>
    </source>
</evidence>
<keyword evidence="7" id="KW-0732">Signal</keyword>
<feature type="domain" description="Polysaccharide export protein N-terminal" evidence="15">
    <location>
        <begin position="124"/>
        <end position="196"/>
    </location>
</feature>
<name>A0A3B0WEE0_9ZZZZ</name>
<feature type="domain" description="Soluble ligand binding" evidence="16">
    <location>
        <begin position="724"/>
        <end position="769"/>
    </location>
</feature>
<dbReference type="GO" id="GO:0006811">
    <property type="term" value="P:monoatomic ion transport"/>
    <property type="evidence" value="ECO:0007669"/>
    <property type="project" value="UniProtKB-KW"/>
</dbReference>
<keyword evidence="12" id="KW-0564">Palmitate</keyword>
<accession>A0A3B0WEE0</accession>
<evidence type="ECO:0000256" key="1">
    <source>
        <dbReference type="ARBA" id="ARBA00004571"/>
    </source>
</evidence>
<dbReference type="InterPro" id="IPR054765">
    <property type="entry name" value="SLBB_dom"/>
</dbReference>
<feature type="domain" description="SLBB" evidence="17">
    <location>
        <begin position="203"/>
        <end position="280"/>
    </location>
</feature>
<feature type="domain" description="Soluble ligand binding" evidence="16">
    <location>
        <begin position="287"/>
        <end position="331"/>
    </location>
</feature>
<evidence type="ECO:0000256" key="9">
    <source>
        <dbReference type="ARBA" id="ARBA00023065"/>
    </source>
</evidence>
<dbReference type="AlphaFoldDB" id="A0A3B0WEE0"/>
<gene>
    <name evidence="18" type="ORF">MNBD_GAMMA04-2036</name>
</gene>
<keyword evidence="14" id="KW-0449">Lipoprotein</keyword>
<keyword evidence="11" id="KW-0472">Membrane</keyword>
<dbReference type="InterPro" id="IPR003715">
    <property type="entry name" value="Poly_export_N"/>
</dbReference>
<keyword evidence="13" id="KW-0998">Cell outer membrane</keyword>
<dbReference type="GO" id="GO:0046930">
    <property type="term" value="C:pore complex"/>
    <property type="evidence" value="ECO:0007669"/>
    <property type="project" value="UniProtKB-KW"/>
</dbReference>
<evidence type="ECO:0000256" key="4">
    <source>
        <dbReference type="ARBA" id="ARBA00022452"/>
    </source>
</evidence>
<evidence type="ECO:0000259" key="15">
    <source>
        <dbReference type="Pfam" id="PF02563"/>
    </source>
</evidence>
<dbReference type="PANTHER" id="PTHR33619">
    <property type="entry name" value="POLYSACCHARIDE EXPORT PROTEIN GFCE-RELATED"/>
    <property type="match status" value="1"/>
</dbReference>
<evidence type="ECO:0000256" key="13">
    <source>
        <dbReference type="ARBA" id="ARBA00023237"/>
    </source>
</evidence>
<dbReference type="Gene3D" id="3.10.560.10">
    <property type="entry name" value="Outer membrane lipoprotein wza domain like"/>
    <property type="match status" value="6"/>
</dbReference>
<evidence type="ECO:0000256" key="5">
    <source>
        <dbReference type="ARBA" id="ARBA00022597"/>
    </source>
</evidence>
<keyword evidence="9" id="KW-0406">Ion transport</keyword>
<keyword evidence="5" id="KW-0762">Sugar transport</keyword>
<dbReference type="Gene3D" id="3.30.1950.10">
    <property type="entry name" value="wza like domain"/>
    <property type="match status" value="1"/>
</dbReference>
<evidence type="ECO:0000256" key="3">
    <source>
        <dbReference type="ARBA" id="ARBA00022448"/>
    </source>
</evidence>
<dbReference type="Pfam" id="PF10531">
    <property type="entry name" value="SLBB"/>
    <property type="match status" value="4"/>
</dbReference>
<dbReference type="InterPro" id="IPR019554">
    <property type="entry name" value="Soluble_ligand-bd"/>
</dbReference>
<comment type="subcellular location">
    <subcellularLocation>
        <location evidence="1">Cell outer membrane</location>
        <topology evidence="1">Multi-pass membrane protein</topology>
    </subcellularLocation>
</comment>
<evidence type="ECO:0000259" key="17">
    <source>
        <dbReference type="Pfam" id="PF22461"/>
    </source>
</evidence>
<keyword evidence="8" id="KW-0625">Polysaccharide transport</keyword>
<organism evidence="18">
    <name type="scientific">hydrothermal vent metagenome</name>
    <dbReference type="NCBI Taxonomy" id="652676"/>
    <lineage>
        <taxon>unclassified sequences</taxon>
        <taxon>metagenomes</taxon>
        <taxon>ecological metagenomes</taxon>
    </lineage>
</organism>
<proteinExistence type="inferred from homology"/>
<keyword evidence="4" id="KW-1134">Transmembrane beta strand</keyword>
<evidence type="ECO:0000256" key="8">
    <source>
        <dbReference type="ARBA" id="ARBA00023047"/>
    </source>
</evidence>
<dbReference type="EMBL" id="UOFB01000318">
    <property type="protein sequence ID" value="VAW49067.1"/>
    <property type="molecule type" value="Genomic_DNA"/>
</dbReference>
<dbReference type="Pfam" id="PF02563">
    <property type="entry name" value="Poly_export"/>
    <property type="match status" value="1"/>
</dbReference>
<keyword evidence="10" id="KW-0626">Porin</keyword>
<dbReference type="GO" id="GO:0015159">
    <property type="term" value="F:polysaccharide transmembrane transporter activity"/>
    <property type="evidence" value="ECO:0007669"/>
    <property type="project" value="InterPro"/>
</dbReference>
<sequence length="831" mass="92823">MKKKYVITMLRVFILSLLGGVFSLSSYAFEPSAEQVKMFQSLSDAEKRALIQSESGRLKKERSLLNAPQPFVETIIPLVNKDKRINDNVEQDIERDVSRLKPFGFSLFAGQPTTFAPVNNIPIPTDYILGPGDQLNILIFGSKNDEYQLVVDRNGQITMPYIGPVSVAGMHFSEAKSLLLKKTSSLGIGVQASVTMGELRSFRVFVLGESRTPGSYLVSGMATITHALYVSGGINDVGSYRKVQLKRRGKVIKTLDLYDLLLSGNTVNDVRLQPGDAVFIPKLKKQVALLGEVYKPALYELRHEKTLFDVLQLAGGSKPNAYQKGIEISRVVNSNYREHFTVDMTQKKQRNYILKNGDIVRLEKIKRWDNSLIKTFGALHRMGEQKWRSGMRLMDLISSRKRFKNDADIQNLLVKRQEQVAGDYKIFNVNWIKAEQDSLSKDNILLKPRDEVFVLSKIDADIREQQLNVLLDELKQATTYIQPYQGVSASGMFKFSGEYPLVQNMTVQDLVSLSGGLKASAMLKQAELYRFVVENGEKREVERIFIDLNKAIQGDLKHNLALKPYDNLMVKQLSYWGDTTRTVIVKGEVVFPGSYTIKPGETLEQVLVRAGGFTQWAAPEASVFTRKSLQEQEAREMSLLADELEKNMMMALKSDAPLLERGAGESIVAMGQSLIAKIKSTPAIGRLVVGLDSKQPEKYQATMDLELREGDQLIVPKRASEVVVMGEVSRPASILFQEGLTIEEYIRQSGGVTKLSDDDSVYVVHSDGSIEKYVTSFFGVNHSLEIRAGDTIVVPMDVERMNPIVTWTAVSKVLSNFAVTAATLKTVGVIN</sequence>
<evidence type="ECO:0000313" key="18">
    <source>
        <dbReference type="EMBL" id="VAW49067.1"/>
    </source>
</evidence>
<feature type="domain" description="Soluble ligand binding" evidence="16">
    <location>
        <begin position="499"/>
        <end position="538"/>
    </location>
</feature>
<evidence type="ECO:0000256" key="7">
    <source>
        <dbReference type="ARBA" id="ARBA00022729"/>
    </source>
</evidence>
<dbReference type="InterPro" id="IPR049712">
    <property type="entry name" value="Poly_export"/>
</dbReference>
<keyword evidence="6" id="KW-0812">Transmembrane</keyword>
<dbReference type="GO" id="GO:0015288">
    <property type="term" value="F:porin activity"/>
    <property type="evidence" value="ECO:0007669"/>
    <property type="project" value="UniProtKB-KW"/>
</dbReference>
<reference evidence="18" key="1">
    <citation type="submission" date="2018-06" db="EMBL/GenBank/DDBJ databases">
        <authorList>
            <person name="Zhirakovskaya E."/>
        </authorList>
    </citation>
    <scope>NUCLEOTIDE SEQUENCE</scope>
</reference>
<evidence type="ECO:0000256" key="14">
    <source>
        <dbReference type="ARBA" id="ARBA00023288"/>
    </source>
</evidence>
<dbReference type="PANTHER" id="PTHR33619:SF3">
    <property type="entry name" value="POLYSACCHARIDE EXPORT PROTEIN GFCE-RELATED"/>
    <property type="match status" value="1"/>
</dbReference>
<evidence type="ECO:0000256" key="6">
    <source>
        <dbReference type="ARBA" id="ARBA00022692"/>
    </source>
</evidence>
<evidence type="ECO:0000256" key="11">
    <source>
        <dbReference type="ARBA" id="ARBA00023136"/>
    </source>
</evidence>
<protein>
    <submittedName>
        <fullName evidence="18">Capsular polysaccharide biosynthesis/export periplasmic protein WcbA Capsular polysaccharide export system protein KpsC</fullName>
    </submittedName>
</protein>
<evidence type="ECO:0000256" key="2">
    <source>
        <dbReference type="ARBA" id="ARBA00009450"/>
    </source>
</evidence>